<protein>
    <recommendedName>
        <fullName evidence="3">beta-galactosidase</fullName>
        <ecNumber evidence="3">3.2.1.23</ecNumber>
    </recommendedName>
</protein>
<dbReference type="Pfam" id="PF02837">
    <property type="entry name" value="Glyco_hydro_2_N"/>
    <property type="match status" value="1"/>
</dbReference>
<evidence type="ECO:0000256" key="3">
    <source>
        <dbReference type="ARBA" id="ARBA00012756"/>
    </source>
</evidence>
<dbReference type="PRINTS" id="PR00132">
    <property type="entry name" value="GLHYDRLASE2"/>
</dbReference>
<comment type="catalytic activity">
    <reaction evidence="1">
        <text>Hydrolysis of terminal non-reducing beta-D-galactose residues in beta-D-galactosides.</text>
        <dbReference type="EC" id="3.2.1.23"/>
    </reaction>
</comment>
<dbReference type="InterPro" id="IPR036156">
    <property type="entry name" value="Beta-gal/glucu_dom_sf"/>
</dbReference>
<evidence type="ECO:0000313" key="9">
    <source>
        <dbReference type="EMBL" id="SVB95152.1"/>
    </source>
</evidence>
<dbReference type="PANTHER" id="PTHR46323">
    <property type="entry name" value="BETA-GALACTOSIDASE"/>
    <property type="match status" value="1"/>
</dbReference>
<dbReference type="Gene3D" id="2.60.40.10">
    <property type="entry name" value="Immunoglobulins"/>
    <property type="match status" value="1"/>
</dbReference>
<dbReference type="PANTHER" id="PTHR46323:SF2">
    <property type="entry name" value="BETA-GALACTOSIDASE"/>
    <property type="match status" value="1"/>
</dbReference>
<dbReference type="InterPro" id="IPR017853">
    <property type="entry name" value="GH"/>
</dbReference>
<feature type="non-terminal residue" evidence="9">
    <location>
        <position position="399"/>
    </location>
</feature>
<keyword evidence="5" id="KW-0326">Glycosidase</keyword>
<keyword evidence="4" id="KW-0378">Hydrolase</keyword>
<feature type="domain" description="Glycoside hydrolase family 2 immunoglobulin-like beta-sandwich" evidence="6">
    <location>
        <begin position="233"/>
        <end position="342"/>
    </location>
</feature>
<dbReference type="InterPro" id="IPR008979">
    <property type="entry name" value="Galactose-bd-like_sf"/>
</dbReference>
<dbReference type="GO" id="GO:0005990">
    <property type="term" value="P:lactose catabolic process"/>
    <property type="evidence" value="ECO:0007669"/>
    <property type="project" value="TreeGrafter"/>
</dbReference>
<dbReference type="Gene3D" id="2.60.120.260">
    <property type="entry name" value="Galactose-binding domain-like"/>
    <property type="match status" value="1"/>
</dbReference>
<organism evidence="9">
    <name type="scientific">marine metagenome</name>
    <dbReference type="NCBI Taxonomy" id="408172"/>
    <lineage>
        <taxon>unclassified sequences</taxon>
        <taxon>metagenomes</taxon>
        <taxon>ecological metagenomes</taxon>
    </lineage>
</organism>
<dbReference type="Pfam" id="PF00703">
    <property type="entry name" value="Glyco_hydro_2"/>
    <property type="match status" value="1"/>
</dbReference>
<evidence type="ECO:0000256" key="2">
    <source>
        <dbReference type="ARBA" id="ARBA00007401"/>
    </source>
</evidence>
<evidence type="ECO:0000259" key="7">
    <source>
        <dbReference type="Pfam" id="PF02836"/>
    </source>
</evidence>
<comment type="similarity">
    <text evidence="2">Belongs to the glycosyl hydrolase 2 family.</text>
</comment>
<dbReference type="GO" id="GO:0004565">
    <property type="term" value="F:beta-galactosidase activity"/>
    <property type="evidence" value="ECO:0007669"/>
    <property type="project" value="UniProtKB-EC"/>
</dbReference>
<proteinExistence type="inferred from homology"/>
<dbReference type="SUPFAM" id="SSF51445">
    <property type="entry name" value="(Trans)glycosidases"/>
    <property type="match status" value="1"/>
</dbReference>
<dbReference type="InterPro" id="IPR050347">
    <property type="entry name" value="Bact_Beta-galactosidase"/>
</dbReference>
<dbReference type="SUPFAM" id="SSF49303">
    <property type="entry name" value="beta-Galactosidase/glucuronidase domain"/>
    <property type="match status" value="1"/>
</dbReference>
<accession>A0A382I745</accession>
<evidence type="ECO:0000256" key="1">
    <source>
        <dbReference type="ARBA" id="ARBA00001412"/>
    </source>
</evidence>
<sequence length="399" mass="45837">MLKKLLSSTFWAMLFAQTPTEIEDPSIVEINKLPPRATFFNFESKALAKIGNEPQSKYYQSLNGTWKFNWVRDPADRPLDFFKSNYDDSGWDNISVPANWEINGFGVPIYLNHPYEFSYNPDPPNIPDGYNPVGSYRKEFFMPAPWVGRRIVIHFGAVKSAFFIWVNGQKVGYSQGSKLPAEFDITEFVKTGKNGVALEVYRWSDGSYLECQDFWRISGIERDVYLAAEPKIRIADFWAKTPLDDQFKHGELQLDIDLVNDSKEDQNFTVHTELIQSNGRRIFNKSDRISITANSSLNHIVKKMIRYVDQWSAENPNLYTLNITLKNGYDVITTITNKIGFRTIEVSGGQLLVNGQAILIKGVNRHEHDPKTGHVISRELMKKDIQLMKEFNINTVRNS</sequence>
<feature type="domain" description="Glycosyl hydrolases family 2 sugar binding" evidence="8">
    <location>
        <begin position="60"/>
        <end position="230"/>
    </location>
</feature>
<dbReference type="InterPro" id="IPR006104">
    <property type="entry name" value="Glyco_hydro_2_N"/>
</dbReference>
<gene>
    <name evidence="9" type="ORF">METZ01_LOCUS248006</name>
</gene>
<dbReference type="EMBL" id="UINC01065459">
    <property type="protein sequence ID" value="SVB95152.1"/>
    <property type="molecule type" value="Genomic_DNA"/>
</dbReference>
<feature type="domain" description="Glycoside hydrolase family 2 catalytic" evidence="7">
    <location>
        <begin position="344"/>
        <end position="399"/>
    </location>
</feature>
<dbReference type="SUPFAM" id="SSF49785">
    <property type="entry name" value="Galactose-binding domain-like"/>
    <property type="match status" value="1"/>
</dbReference>
<evidence type="ECO:0000256" key="5">
    <source>
        <dbReference type="ARBA" id="ARBA00023295"/>
    </source>
</evidence>
<dbReference type="InterPro" id="IPR006102">
    <property type="entry name" value="Ig-like_GH2"/>
</dbReference>
<evidence type="ECO:0000256" key="4">
    <source>
        <dbReference type="ARBA" id="ARBA00022801"/>
    </source>
</evidence>
<dbReference type="InterPro" id="IPR006103">
    <property type="entry name" value="Glyco_hydro_2_cat"/>
</dbReference>
<name>A0A382I745_9ZZZZ</name>
<reference evidence="9" key="1">
    <citation type="submission" date="2018-05" db="EMBL/GenBank/DDBJ databases">
        <authorList>
            <person name="Lanie J.A."/>
            <person name="Ng W.-L."/>
            <person name="Kazmierczak K.M."/>
            <person name="Andrzejewski T.M."/>
            <person name="Davidsen T.M."/>
            <person name="Wayne K.J."/>
            <person name="Tettelin H."/>
            <person name="Glass J.I."/>
            <person name="Rusch D."/>
            <person name="Podicherti R."/>
            <person name="Tsui H.-C.T."/>
            <person name="Winkler M.E."/>
        </authorList>
    </citation>
    <scope>NUCLEOTIDE SEQUENCE</scope>
</reference>
<dbReference type="AlphaFoldDB" id="A0A382I745"/>
<dbReference type="InterPro" id="IPR013783">
    <property type="entry name" value="Ig-like_fold"/>
</dbReference>
<evidence type="ECO:0000259" key="8">
    <source>
        <dbReference type="Pfam" id="PF02837"/>
    </source>
</evidence>
<dbReference type="Pfam" id="PF02836">
    <property type="entry name" value="Glyco_hydro_2_C"/>
    <property type="match status" value="1"/>
</dbReference>
<dbReference type="InterPro" id="IPR006101">
    <property type="entry name" value="Glyco_hydro_2"/>
</dbReference>
<dbReference type="GO" id="GO:0009341">
    <property type="term" value="C:beta-galactosidase complex"/>
    <property type="evidence" value="ECO:0007669"/>
    <property type="project" value="TreeGrafter"/>
</dbReference>
<dbReference type="Gene3D" id="3.20.20.80">
    <property type="entry name" value="Glycosidases"/>
    <property type="match status" value="1"/>
</dbReference>
<evidence type="ECO:0000259" key="6">
    <source>
        <dbReference type="Pfam" id="PF00703"/>
    </source>
</evidence>
<dbReference type="EC" id="3.2.1.23" evidence="3"/>